<dbReference type="SUPFAM" id="SSF56024">
    <property type="entry name" value="Phospholipase D/nuclease"/>
    <property type="match status" value="2"/>
</dbReference>
<keyword evidence="1" id="KW-0594">Phospholipid biosynthesis</keyword>
<dbReference type="SMART" id="SM00155">
    <property type="entry name" value="PLDc"/>
    <property type="match status" value="2"/>
</dbReference>
<feature type="active site" evidence="1">
    <location>
        <position position="332"/>
    </location>
</feature>
<comment type="subcellular location">
    <subcellularLocation>
        <location evidence="1">Cell membrane</location>
        <topology evidence="1">Peripheral membrane protein</topology>
    </subcellularLocation>
</comment>
<dbReference type="EC" id="2.7.8.-" evidence="1"/>
<keyword evidence="1" id="KW-0472">Membrane</keyword>
<dbReference type="NCBIfam" id="NF008427">
    <property type="entry name" value="PRK11263.1"/>
    <property type="match status" value="1"/>
</dbReference>
<name>A0ABS8X9R6_9BURK</name>
<proteinExistence type="inferred from homology"/>
<dbReference type="Proteomes" id="UP001201463">
    <property type="component" value="Unassembled WGS sequence"/>
</dbReference>
<dbReference type="Gene3D" id="3.30.870.10">
    <property type="entry name" value="Endonuclease Chain A"/>
    <property type="match status" value="2"/>
</dbReference>
<feature type="active site" evidence="1">
    <location>
        <position position="128"/>
    </location>
</feature>
<comment type="function">
    <text evidence="1">Catalyzes the phosphatidyl group transfer from one phosphatidylglycerol molecule to another to form cardiolipin (CL) (diphosphatidylglycerol) and glycerol.</text>
</comment>
<dbReference type="RefSeq" id="WP_233389618.1">
    <property type="nucleotide sequence ID" value="NZ_JAJTWT010000001.1"/>
</dbReference>
<dbReference type="PROSITE" id="PS50035">
    <property type="entry name" value="PLD"/>
    <property type="match status" value="2"/>
</dbReference>
<reference evidence="3 4" key="1">
    <citation type="submission" date="2021-12" db="EMBL/GenBank/DDBJ databases">
        <title>Genome seq of p7.</title>
        <authorList>
            <person name="Seo T."/>
        </authorList>
    </citation>
    <scope>NUCLEOTIDE SEQUENCE [LARGE SCALE GENOMIC DNA]</scope>
    <source>
        <strain evidence="3 4">P7</strain>
    </source>
</reference>
<feature type="domain" description="PLD phosphodiesterase" evidence="2">
    <location>
        <begin position="325"/>
        <end position="352"/>
    </location>
</feature>
<evidence type="ECO:0000313" key="3">
    <source>
        <dbReference type="EMBL" id="MCE4536390.1"/>
    </source>
</evidence>
<keyword evidence="1" id="KW-1003">Cell membrane</keyword>
<sequence>MRRLGSRRRRRHEAADAGFVGGNEVELLRGGDQLFPRMQAAIRHAHSEVWLATYIFHDDATSLALVDALIAAHRRGVRVRVVVDGFGSNASLATLRERFAASGVALAVFRPMDRWWHWLQPGQLRRLHQKLCVVDGDVAFVGGINVIDDRLDLHHGTSELPRLDFAVEARGGLVDLVAQSVRAIWSRAWLGRDFDDALIDYVPLRRRFGLWLSQIWRGPQRLPERVPHLPPVCAAFVLRDNLRRRRTIEHAYADAIRGARERVDVVCPYFYPGQRIRHALRSAADRGVRVRLLLQGKLDYRLAGWAAEALYADLIGHGVEIYEYMPAFLHAKVAVVDDHWATVGSSNIDPLSLLVNLEANVVVLDAGFTARLAGEIDAAIAVSQRVGERGGTGLRAMMHRAVVAWFAYVFLRVAGAAGRY</sequence>
<evidence type="ECO:0000256" key="1">
    <source>
        <dbReference type="HAMAP-Rule" id="MF_01917"/>
    </source>
</evidence>
<keyword evidence="1 3" id="KW-0808">Transferase</keyword>
<keyword evidence="1" id="KW-0444">Lipid biosynthesis</keyword>
<dbReference type="InterPro" id="IPR001736">
    <property type="entry name" value="PLipase_D/transphosphatidylase"/>
</dbReference>
<dbReference type="GO" id="GO:0016740">
    <property type="term" value="F:transferase activity"/>
    <property type="evidence" value="ECO:0007669"/>
    <property type="project" value="UniProtKB-KW"/>
</dbReference>
<dbReference type="PANTHER" id="PTHR21248">
    <property type="entry name" value="CARDIOLIPIN SYNTHASE"/>
    <property type="match status" value="1"/>
</dbReference>
<feature type="domain" description="PLD phosphodiesterase" evidence="2">
    <location>
        <begin position="123"/>
        <end position="150"/>
    </location>
</feature>
<evidence type="ECO:0000259" key="2">
    <source>
        <dbReference type="PROSITE" id="PS50035"/>
    </source>
</evidence>
<keyword evidence="1" id="KW-0443">Lipid metabolism</keyword>
<comment type="similarity">
    <text evidence="1">Belongs to the phospholipase D family. Cardiolipin synthase subfamily. ClsB sub-subfamily.</text>
</comment>
<dbReference type="HAMAP" id="MF_01917">
    <property type="entry name" value="Cardiolipin_synth_ClsB"/>
    <property type="match status" value="1"/>
</dbReference>
<feature type="active site" evidence="1">
    <location>
        <position position="135"/>
    </location>
</feature>
<accession>A0ABS8X9R6</accession>
<keyword evidence="4" id="KW-1185">Reference proteome</keyword>
<gene>
    <name evidence="1 3" type="primary">clsB</name>
    <name evidence="3" type="ORF">LXT12_03860</name>
</gene>
<dbReference type="InterPro" id="IPR025202">
    <property type="entry name" value="PLD-like_dom"/>
</dbReference>
<dbReference type="CDD" id="cd09159">
    <property type="entry name" value="PLDc_ybhO_like_2"/>
    <property type="match status" value="1"/>
</dbReference>
<organism evidence="3 4">
    <name type="scientific">Pelomonas caseinilytica</name>
    <dbReference type="NCBI Taxonomy" id="2906763"/>
    <lineage>
        <taxon>Bacteria</taxon>
        <taxon>Pseudomonadati</taxon>
        <taxon>Pseudomonadota</taxon>
        <taxon>Betaproteobacteria</taxon>
        <taxon>Burkholderiales</taxon>
        <taxon>Sphaerotilaceae</taxon>
        <taxon>Roseateles</taxon>
    </lineage>
</organism>
<dbReference type="EMBL" id="JAJTWT010000001">
    <property type="protein sequence ID" value="MCE4536390.1"/>
    <property type="molecule type" value="Genomic_DNA"/>
</dbReference>
<protein>
    <recommendedName>
        <fullName evidence="1">Cardiolipin synthase B</fullName>
        <shortName evidence="1">CL synthase</shortName>
        <ecNumber evidence="1">2.7.8.-</ecNumber>
    </recommendedName>
</protein>
<dbReference type="Pfam" id="PF13091">
    <property type="entry name" value="PLDc_2"/>
    <property type="match status" value="2"/>
</dbReference>
<feature type="active site" evidence="1">
    <location>
        <position position="337"/>
    </location>
</feature>
<dbReference type="PANTHER" id="PTHR21248:SF22">
    <property type="entry name" value="PHOSPHOLIPASE D"/>
    <property type="match status" value="1"/>
</dbReference>
<comment type="catalytic activity">
    <reaction evidence="1">
        <text>2 a 1,2-diacyl-sn-glycero-3-phospho-(1'-sn-glycerol) = a cardiolipin + glycerol</text>
        <dbReference type="Rhea" id="RHEA:31451"/>
        <dbReference type="ChEBI" id="CHEBI:17754"/>
        <dbReference type="ChEBI" id="CHEBI:62237"/>
        <dbReference type="ChEBI" id="CHEBI:64716"/>
    </reaction>
</comment>
<dbReference type="InterPro" id="IPR030872">
    <property type="entry name" value="Cardiolipin_synth_ClsB"/>
</dbReference>
<feature type="active site" evidence="1">
    <location>
        <position position="130"/>
    </location>
</feature>
<feature type="active site" evidence="1">
    <location>
        <position position="330"/>
    </location>
</feature>
<evidence type="ECO:0000313" key="4">
    <source>
        <dbReference type="Proteomes" id="UP001201463"/>
    </source>
</evidence>
<keyword evidence="1" id="KW-1208">Phospholipid metabolism</keyword>
<comment type="caution">
    <text evidence="3">The sequence shown here is derived from an EMBL/GenBank/DDBJ whole genome shotgun (WGS) entry which is preliminary data.</text>
</comment>